<evidence type="ECO:0000313" key="2">
    <source>
        <dbReference type="EMBL" id="KKP69746.1"/>
    </source>
</evidence>
<feature type="transmembrane region" description="Helical" evidence="1">
    <location>
        <begin position="6"/>
        <end position="28"/>
    </location>
</feature>
<keyword evidence="1" id="KW-1133">Transmembrane helix</keyword>
<evidence type="ECO:0000256" key="1">
    <source>
        <dbReference type="SAM" id="Phobius"/>
    </source>
</evidence>
<organism evidence="2 3">
    <name type="scientific">candidate division CPR3 bacterium GW2011_GWF2_35_18</name>
    <dbReference type="NCBI Taxonomy" id="1618350"/>
    <lineage>
        <taxon>Bacteria</taxon>
        <taxon>Bacteria division CPR3</taxon>
    </lineage>
</organism>
<sequence>MKKVLFFLLIIFLLIVFGIIFVLAYLGYIPGLSKLLGAETPRDLGITYTEADKTAARAKSKIKYEELPATTSVEKSYKFSGTRKINNSWSSAEMTALMNNRPWKYWPIKDVQIKFNADGTAELSGVVIKDKLIGYAQAIGVPQEVVSTVVSFLPPTPTFYLKGKASLEENKVKDFEPQAVYLGKMPLPVDTLMAILDDRGFNPTYAADPISELSKYQGKREAIISFINDKLASLTGFYAKEAYFGDGKLYFDGNLSEKEATVR</sequence>
<protein>
    <submittedName>
        <fullName evidence="2">Uncharacterized protein</fullName>
    </submittedName>
</protein>
<keyword evidence="1" id="KW-0812">Transmembrane</keyword>
<evidence type="ECO:0000313" key="3">
    <source>
        <dbReference type="Proteomes" id="UP000034581"/>
    </source>
</evidence>
<dbReference type="EMBL" id="LBQB01000003">
    <property type="protein sequence ID" value="KKP69746.1"/>
    <property type="molecule type" value="Genomic_DNA"/>
</dbReference>
<keyword evidence="1" id="KW-0472">Membrane</keyword>
<dbReference type="AlphaFoldDB" id="A0A0G0C0V1"/>
<comment type="caution">
    <text evidence="2">The sequence shown here is derived from an EMBL/GenBank/DDBJ whole genome shotgun (WGS) entry which is preliminary data.</text>
</comment>
<dbReference type="Proteomes" id="UP000034581">
    <property type="component" value="Unassembled WGS sequence"/>
</dbReference>
<name>A0A0G0C0V1_UNCC3</name>
<proteinExistence type="predicted"/>
<dbReference type="STRING" id="1618350.UR67_C0003G0024"/>
<gene>
    <name evidence="2" type="ORF">UR67_C0003G0024</name>
</gene>
<reference evidence="2 3" key="1">
    <citation type="journal article" date="2015" name="Nature">
        <title>rRNA introns, odd ribosomes, and small enigmatic genomes across a large radiation of phyla.</title>
        <authorList>
            <person name="Brown C.T."/>
            <person name="Hug L.A."/>
            <person name="Thomas B.C."/>
            <person name="Sharon I."/>
            <person name="Castelle C.J."/>
            <person name="Singh A."/>
            <person name="Wilkins M.J."/>
            <person name="Williams K.H."/>
            <person name="Banfield J.F."/>
        </authorList>
    </citation>
    <scope>NUCLEOTIDE SEQUENCE [LARGE SCALE GENOMIC DNA]</scope>
</reference>
<accession>A0A0G0C0V1</accession>